<accession>A0A9D7PRB8</accession>
<dbReference type="AlphaFoldDB" id="A0A9D7PRB8"/>
<dbReference type="SUPFAM" id="SSF53067">
    <property type="entry name" value="Actin-like ATPase domain"/>
    <property type="match status" value="1"/>
</dbReference>
<organism evidence="1 2">
    <name type="scientific">Candidatus Proximibacter danicus</name>
    <dbReference type="NCBI Taxonomy" id="2954365"/>
    <lineage>
        <taxon>Bacteria</taxon>
        <taxon>Pseudomonadati</taxon>
        <taxon>Pseudomonadota</taxon>
        <taxon>Betaproteobacteria</taxon>
        <taxon>Candidatus Proximibacter</taxon>
    </lineage>
</organism>
<name>A0A9D7PRB8_9PROT</name>
<comment type="caution">
    <text evidence="1">The sequence shown here is derived from an EMBL/GenBank/DDBJ whole genome shotgun (WGS) entry which is preliminary data.</text>
</comment>
<protein>
    <submittedName>
        <fullName evidence="1">Agglutinin biogenesis protein MshI</fullName>
    </submittedName>
</protein>
<dbReference type="InterPro" id="IPR043129">
    <property type="entry name" value="ATPase_NBD"/>
</dbReference>
<evidence type="ECO:0000313" key="1">
    <source>
        <dbReference type="EMBL" id="MBK8523933.1"/>
    </source>
</evidence>
<evidence type="ECO:0000313" key="2">
    <source>
        <dbReference type="Proteomes" id="UP000886689"/>
    </source>
</evidence>
<gene>
    <name evidence="1" type="ORF">IPL58_07285</name>
</gene>
<proteinExistence type="predicted"/>
<dbReference type="Proteomes" id="UP000886689">
    <property type="component" value="Unassembled WGS sequence"/>
</dbReference>
<sequence>MAVVPSRDRIDLAHVRREAGARPEICLLESFRIEPDVPASLNRLRVAKKLGSYSGTTLLAPGEYHLAQLETPAVPVEERAEALRWRFKDMVDFPVDGASIGVLDIPMEGGSTRQPMVYAVAAGQAVIAPLMQMYGAAKLHLDAIDIPELAQRNVAALFETENRGLAFLHLDESGGLLTITYRGELYAVRKIEVSAAQLADADIDRRAQLQERVMLEVQRTLDNFDRQYSFISVAGMVVATCPAIPELQAYLAENVYVPVQAMDLSAVCEFPSIPELRDCARQAQCLAAIGAALRTPGAL</sequence>
<reference evidence="1" key="1">
    <citation type="submission" date="2020-10" db="EMBL/GenBank/DDBJ databases">
        <title>Connecting structure to function with the recovery of over 1000 high-quality activated sludge metagenome-assembled genomes encoding full-length rRNA genes using long-read sequencing.</title>
        <authorList>
            <person name="Singleton C.M."/>
            <person name="Petriglieri F."/>
            <person name="Kristensen J.M."/>
            <person name="Kirkegaard R.H."/>
            <person name="Michaelsen T.Y."/>
            <person name="Andersen M.H."/>
            <person name="Karst S.M."/>
            <person name="Dueholm M.S."/>
            <person name="Nielsen P.H."/>
            <person name="Albertsen M."/>
        </authorList>
    </citation>
    <scope>NUCLEOTIDE SEQUENCE</scope>
    <source>
        <strain evidence="1">Hirt_18-Q3-R61-65_BATAC.395</strain>
    </source>
</reference>
<dbReference type="EMBL" id="JADJUC010000005">
    <property type="protein sequence ID" value="MBK8523933.1"/>
    <property type="molecule type" value="Genomic_DNA"/>
</dbReference>